<keyword evidence="1" id="KW-1133">Transmembrane helix</keyword>
<organism evidence="2">
    <name type="scientific">uncultured Caudovirales phage</name>
    <dbReference type="NCBI Taxonomy" id="2100421"/>
    <lineage>
        <taxon>Viruses</taxon>
        <taxon>Duplodnaviria</taxon>
        <taxon>Heunggongvirae</taxon>
        <taxon>Uroviricota</taxon>
        <taxon>Caudoviricetes</taxon>
        <taxon>Peduoviridae</taxon>
        <taxon>Maltschvirus</taxon>
        <taxon>Maltschvirus maltsch</taxon>
    </lineage>
</organism>
<accession>A0A6J5PZC8</accession>
<feature type="transmembrane region" description="Helical" evidence="1">
    <location>
        <begin position="7"/>
        <end position="28"/>
    </location>
</feature>
<reference evidence="2" key="1">
    <citation type="submission" date="2020-05" db="EMBL/GenBank/DDBJ databases">
        <authorList>
            <person name="Chiriac C."/>
            <person name="Salcher M."/>
            <person name="Ghai R."/>
            <person name="Kavagutti S V."/>
        </authorList>
    </citation>
    <scope>NUCLEOTIDE SEQUENCE</scope>
</reference>
<evidence type="ECO:0000313" key="2">
    <source>
        <dbReference type="EMBL" id="CAB4172694.1"/>
    </source>
</evidence>
<proteinExistence type="predicted"/>
<keyword evidence="1" id="KW-0812">Transmembrane</keyword>
<name>A0A6J5PZC8_9CAUD</name>
<keyword evidence="1" id="KW-0472">Membrane</keyword>
<gene>
    <name evidence="2" type="ORF">UFOVP934_50</name>
</gene>
<protein>
    <submittedName>
        <fullName evidence="2">Uncharacterized protein</fullName>
    </submittedName>
</protein>
<dbReference type="EMBL" id="LR796886">
    <property type="protein sequence ID" value="CAB4172694.1"/>
    <property type="molecule type" value="Genomic_DNA"/>
</dbReference>
<evidence type="ECO:0000256" key="1">
    <source>
        <dbReference type="SAM" id="Phobius"/>
    </source>
</evidence>
<sequence length="30" mass="3020">MKTILSTIFDALAAAAIVAGVICLAIAFNP</sequence>